<name>A0AAQ4FFE2_AMBAM</name>
<comment type="caution">
    <text evidence="2">The sequence shown here is derived from an EMBL/GenBank/DDBJ whole genome shotgun (WGS) entry which is preliminary data.</text>
</comment>
<keyword evidence="3" id="KW-1185">Reference proteome</keyword>
<dbReference type="AlphaFoldDB" id="A0AAQ4FFE2"/>
<reference evidence="2 3" key="1">
    <citation type="journal article" date="2023" name="Arcadia Sci">
        <title>De novo assembly of a long-read Amblyomma americanum tick genome.</title>
        <authorList>
            <person name="Chou S."/>
            <person name="Poskanzer K.E."/>
            <person name="Rollins M."/>
            <person name="Thuy-Boun P.S."/>
        </authorList>
    </citation>
    <scope>NUCLEOTIDE SEQUENCE [LARGE SCALE GENOMIC DNA]</scope>
    <source>
        <strain evidence="2">F_SG_1</strain>
        <tissue evidence="2">Salivary glands</tissue>
    </source>
</reference>
<protein>
    <submittedName>
        <fullName evidence="2">Uncharacterized protein</fullName>
    </submittedName>
</protein>
<evidence type="ECO:0000256" key="1">
    <source>
        <dbReference type="SAM" id="MobiDB-lite"/>
    </source>
</evidence>
<sequence length="112" mass="12123">MRTKRRPPGRYVTPGDRPGLRPPLPAGTPRGQNSNTSVEPRLQPRARRSRLGLRAAVGAKPGSFEVRIAASHVALLSLTSSRLPVNGSQLPLLQLLQTTPRLAASHRLVQGR</sequence>
<evidence type="ECO:0000313" key="3">
    <source>
        <dbReference type="Proteomes" id="UP001321473"/>
    </source>
</evidence>
<dbReference type="Proteomes" id="UP001321473">
    <property type="component" value="Unassembled WGS sequence"/>
</dbReference>
<feature type="region of interest" description="Disordered" evidence="1">
    <location>
        <begin position="1"/>
        <end position="50"/>
    </location>
</feature>
<organism evidence="2 3">
    <name type="scientific">Amblyomma americanum</name>
    <name type="common">Lone star tick</name>
    <dbReference type="NCBI Taxonomy" id="6943"/>
    <lineage>
        <taxon>Eukaryota</taxon>
        <taxon>Metazoa</taxon>
        <taxon>Ecdysozoa</taxon>
        <taxon>Arthropoda</taxon>
        <taxon>Chelicerata</taxon>
        <taxon>Arachnida</taxon>
        <taxon>Acari</taxon>
        <taxon>Parasitiformes</taxon>
        <taxon>Ixodida</taxon>
        <taxon>Ixodoidea</taxon>
        <taxon>Ixodidae</taxon>
        <taxon>Amblyomminae</taxon>
        <taxon>Amblyomma</taxon>
    </lineage>
</organism>
<dbReference type="EMBL" id="JARKHS020003489">
    <property type="protein sequence ID" value="KAK8785523.1"/>
    <property type="molecule type" value="Genomic_DNA"/>
</dbReference>
<accession>A0AAQ4FFE2</accession>
<evidence type="ECO:0000313" key="2">
    <source>
        <dbReference type="EMBL" id="KAK8785523.1"/>
    </source>
</evidence>
<gene>
    <name evidence="2" type="ORF">V5799_008112</name>
</gene>
<proteinExistence type="predicted"/>